<dbReference type="RefSeq" id="XP_009161817.1">
    <property type="nucleotide sequence ID" value="XM_009163553.1"/>
</dbReference>
<evidence type="ECO:0000313" key="3">
    <source>
        <dbReference type="Proteomes" id="UP000002313"/>
    </source>
</evidence>
<feature type="transmembrane region" description="Helical" evidence="1">
    <location>
        <begin position="65"/>
        <end position="86"/>
    </location>
</feature>
<keyword evidence="1" id="KW-0472">Membrane</keyword>
<organism evidence="2 3">
    <name type="scientific">Encephalitozoon intestinalis (strain ATCC 50506)</name>
    <name type="common">Microsporidian parasite</name>
    <name type="synonym">Septata intestinalis</name>
    <dbReference type="NCBI Taxonomy" id="876142"/>
    <lineage>
        <taxon>Eukaryota</taxon>
        <taxon>Fungi</taxon>
        <taxon>Fungi incertae sedis</taxon>
        <taxon>Microsporidia</taxon>
        <taxon>Unikaryonidae</taxon>
        <taxon>Encephalitozoon</taxon>
    </lineage>
</organism>
<keyword evidence="1" id="KW-0812">Transmembrane</keyword>
<sequence>MDEKLKEMVNASSFAEKELKSILGEITLQNEKLVDIQRKIGITRTHLLKNSKLVGEILKITKPRLAIAVIVLSMMLIALIYIKLIFPLK</sequence>
<dbReference type="HOGENOM" id="CLU_2454736_0_0_1"/>
<dbReference type="GeneID" id="20314002"/>
<dbReference type="OrthoDB" id="2192122at2759"/>
<accession>W8P957</accession>
<dbReference type="KEGG" id="ein:Eint_011315"/>
<evidence type="ECO:0000256" key="1">
    <source>
        <dbReference type="SAM" id="Phobius"/>
    </source>
</evidence>
<reference evidence="2 3" key="2">
    <citation type="journal article" date="2012" name="Proc. Natl. Acad. Sci. U.S.A.">
        <title>Gain and loss of multiple functionally related, horizontally transferred genes in the reduced genomes of two microsporidian parasites.</title>
        <authorList>
            <person name="Pombert J.-F."/>
            <person name="Selman M."/>
            <person name="Burki F."/>
            <person name="Bardell F.T."/>
            <person name="Farinelli L."/>
            <person name="Solter L.F."/>
            <person name="Whitman D.W."/>
            <person name="Weiss L.M."/>
            <person name="Corradi N."/>
            <person name="Keeling P.J."/>
        </authorList>
    </citation>
    <scope>NUCLEOTIDE SEQUENCE [LARGE SCALE GENOMIC DNA]</scope>
    <source>
        <strain evidence="2 3">ATCC 50506</strain>
    </source>
</reference>
<evidence type="ECO:0000313" key="2">
    <source>
        <dbReference type="EMBL" id="AHL30072.1"/>
    </source>
</evidence>
<dbReference type="EMBL" id="CP001942">
    <property type="protein sequence ID" value="AHL30072.1"/>
    <property type="molecule type" value="Genomic_DNA"/>
</dbReference>
<proteinExistence type="predicted"/>
<name>W8P957_ENCIT</name>
<dbReference type="AlphaFoldDB" id="W8P957"/>
<gene>
    <name evidence="2" type="ORF">Eint_011315</name>
</gene>
<protein>
    <submittedName>
        <fullName evidence="2">Uncharacterized protein</fullName>
    </submittedName>
</protein>
<reference evidence="2 3" key="1">
    <citation type="journal article" date="2010" name="Nat. Commun.">
        <title>The complete sequence of the smallest known nuclear genome from the microsporidian Encephalitozoon intestinalis.</title>
        <authorList>
            <person name="Corradi N."/>
            <person name="Pombert J.-F."/>
            <person name="Farinelli L."/>
            <person name="Didier E.S."/>
            <person name="Keeling P.J."/>
        </authorList>
    </citation>
    <scope>NUCLEOTIDE SEQUENCE [LARGE SCALE GENOMIC DNA]</scope>
    <source>
        <strain evidence="2 3">ATCC 50506</strain>
    </source>
</reference>
<dbReference type="Proteomes" id="UP000002313">
    <property type="component" value="Chromosome I"/>
</dbReference>
<keyword evidence="1" id="KW-1133">Transmembrane helix</keyword>
<dbReference type="VEuPathDB" id="MicrosporidiaDB:Eint_011315"/>
<keyword evidence="3" id="KW-1185">Reference proteome</keyword>